<dbReference type="Proteomes" id="UP001183582">
    <property type="component" value="Unassembled WGS sequence"/>
</dbReference>
<dbReference type="GeneID" id="301457673"/>
<accession>A0AAJ2HIN2</accession>
<name>A0AAJ2HIN2_9MICO</name>
<comment type="caution">
    <text evidence="1">The sequence shown here is derived from an EMBL/GenBank/DDBJ whole genome shotgun (WGS) entry which is preliminary data.</text>
</comment>
<organism evidence="1 2">
    <name type="scientific">Microbacterium aurantiacum</name>
    <dbReference type="NCBI Taxonomy" id="162393"/>
    <lineage>
        <taxon>Bacteria</taxon>
        <taxon>Bacillati</taxon>
        <taxon>Actinomycetota</taxon>
        <taxon>Actinomycetes</taxon>
        <taxon>Micrococcales</taxon>
        <taxon>Microbacteriaceae</taxon>
        <taxon>Microbacterium</taxon>
    </lineage>
</organism>
<dbReference type="AlphaFoldDB" id="A0AAJ2HIN2"/>
<protein>
    <submittedName>
        <fullName evidence="1">Uncharacterized protein</fullName>
    </submittedName>
</protein>
<proteinExistence type="predicted"/>
<dbReference type="RefSeq" id="WP_310890924.1">
    <property type="nucleotide sequence ID" value="NZ_BAAAGR010000001.1"/>
</dbReference>
<reference evidence="1 2" key="1">
    <citation type="submission" date="2021-06" db="EMBL/GenBank/DDBJ databases">
        <title>Genome-based taxonomic framework of Microbacterium strains isolated from marine environment, the description of four new species and reclassification of four preexisting species.</title>
        <authorList>
            <person name="Lee S.D."/>
            <person name="Kim S.-M."/>
            <person name="Byeon Y.-S."/>
            <person name="Yang H.L."/>
            <person name="Kim I.S."/>
        </authorList>
    </citation>
    <scope>NUCLEOTIDE SEQUENCE [LARGE SCALE GENOMIC DNA]</scope>
    <source>
        <strain evidence="1 2">KACC 20514</strain>
    </source>
</reference>
<evidence type="ECO:0000313" key="2">
    <source>
        <dbReference type="Proteomes" id="UP001183582"/>
    </source>
</evidence>
<sequence>MTPSMPVRVLSPLFHSAVAELPVSSHLSDEVRGSVVGLDGAPGWIPRVLEAAARGAVAAVVAHPASTPVEDLRDLRERVGIPVVVDRPRVRPDLVAAAEAAIAAGRPAHLISVDGIAPTPRAATALRAVAGWMRVAGGGAPRLLAQDAGIALLESPAGIPITAGVILAAAGPVRVRVRVIGPERTTILATSLGVEVSRESEHGQTILPALHESTTRVALRRAIDAVRTGATPSDLDDLVADAELAQELSRIIDVTDPGDRRYGVA</sequence>
<dbReference type="EMBL" id="JAHWXH010000001">
    <property type="protein sequence ID" value="MDS0245074.1"/>
    <property type="molecule type" value="Genomic_DNA"/>
</dbReference>
<evidence type="ECO:0000313" key="1">
    <source>
        <dbReference type="EMBL" id="MDS0245074.1"/>
    </source>
</evidence>
<gene>
    <name evidence="1" type="ORF">KZC50_05540</name>
</gene>